<comment type="similarity">
    <text evidence="1">Belongs to the 'GDSL' lipolytic enzyme family.</text>
</comment>
<dbReference type="Gramene" id="ONK68027">
    <property type="protein sequence ID" value="ONK68027"/>
    <property type="gene ID" value="A4U43_C05F6430"/>
</dbReference>
<evidence type="ECO:0008006" key="6">
    <source>
        <dbReference type="Google" id="ProtNLM"/>
    </source>
</evidence>
<evidence type="ECO:0000313" key="5">
    <source>
        <dbReference type="Proteomes" id="UP000243459"/>
    </source>
</evidence>
<keyword evidence="3" id="KW-0732">Signal</keyword>
<keyword evidence="5" id="KW-1185">Reference proteome</keyword>
<dbReference type="Gene3D" id="3.40.50.1110">
    <property type="entry name" value="SGNH hydrolase"/>
    <property type="match status" value="1"/>
</dbReference>
<reference evidence="5" key="1">
    <citation type="journal article" date="2017" name="Nat. Commun.">
        <title>The asparagus genome sheds light on the origin and evolution of a young Y chromosome.</title>
        <authorList>
            <person name="Harkess A."/>
            <person name="Zhou J."/>
            <person name="Xu C."/>
            <person name="Bowers J.E."/>
            <person name="Van der Hulst R."/>
            <person name="Ayyampalayam S."/>
            <person name="Mercati F."/>
            <person name="Riccardi P."/>
            <person name="McKain M.R."/>
            <person name="Kakrana A."/>
            <person name="Tang H."/>
            <person name="Ray J."/>
            <person name="Groenendijk J."/>
            <person name="Arikit S."/>
            <person name="Mathioni S.M."/>
            <person name="Nakano M."/>
            <person name="Shan H."/>
            <person name="Telgmann-Rauber A."/>
            <person name="Kanno A."/>
            <person name="Yue Z."/>
            <person name="Chen H."/>
            <person name="Li W."/>
            <person name="Chen Y."/>
            <person name="Xu X."/>
            <person name="Zhang Y."/>
            <person name="Luo S."/>
            <person name="Chen H."/>
            <person name="Gao J."/>
            <person name="Mao Z."/>
            <person name="Pires J.C."/>
            <person name="Luo M."/>
            <person name="Kudrna D."/>
            <person name="Wing R.A."/>
            <person name="Meyers B.C."/>
            <person name="Yi K."/>
            <person name="Kong H."/>
            <person name="Lavrijsen P."/>
            <person name="Sunseri F."/>
            <person name="Falavigna A."/>
            <person name="Ye Y."/>
            <person name="Leebens-Mack J.H."/>
            <person name="Chen G."/>
        </authorList>
    </citation>
    <scope>NUCLEOTIDE SEQUENCE [LARGE SCALE GENOMIC DNA]</scope>
    <source>
        <strain evidence="5">cv. DH0086</strain>
    </source>
</reference>
<dbReference type="GO" id="GO:0016788">
    <property type="term" value="F:hydrolase activity, acting on ester bonds"/>
    <property type="evidence" value="ECO:0007669"/>
    <property type="project" value="InterPro"/>
</dbReference>
<accession>A0A5P1ESD1</accession>
<protein>
    <recommendedName>
        <fullName evidence="6">GDSL esterase/lipase</fullName>
    </recommendedName>
</protein>
<evidence type="ECO:0000313" key="4">
    <source>
        <dbReference type="EMBL" id="ONK68027.1"/>
    </source>
</evidence>
<sequence>MAVRVSVTFISLLLLLHSTLGIAVDFSYPAVFNFGDSNSDTGELVAGLGDSLALPYGENYFKTPAGRFSDGRLIIDFLMKAMDLPFLHPYLDSIGIPSFLKGCNFAAAGSTILPATTSSVSPFSFRIQVSQFLRFRQRVLELQAQGTV</sequence>
<dbReference type="InterPro" id="IPR001087">
    <property type="entry name" value="GDSL"/>
</dbReference>
<name>A0A5P1ESD1_ASPOF</name>
<feature type="chain" id="PRO_5024431981" description="GDSL esterase/lipase" evidence="3">
    <location>
        <begin position="22"/>
        <end position="148"/>
    </location>
</feature>
<keyword evidence="2" id="KW-0325">Glycoprotein</keyword>
<dbReference type="EMBL" id="CM007385">
    <property type="protein sequence ID" value="ONK68027.1"/>
    <property type="molecule type" value="Genomic_DNA"/>
</dbReference>
<dbReference type="AlphaFoldDB" id="A0A5P1ESD1"/>
<feature type="signal peptide" evidence="3">
    <location>
        <begin position="1"/>
        <end position="21"/>
    </location>
</feature>
<evidence type="ECO:0000256" key="3">
    <source>
        <dbReference type="SAM" id="SignalP"/>
    </source>
</evidence>
<gene>
    <name evidence="4" type="ORF">A4U43_C05F6430</name>
</gene>
<dbReference type="InterPro" id="IPR036514">
    <property type="entry name" value="SGNH_hydro_sf"/>
</dbReference>
<evidence type="ECO:0000256" key="1">
    <source>
        <dbReference type="ARBA" id="ARBA00008668"/>
    </source>
</evidence>
<dbReference type="OMA" id="HAFVLMA"/>
<evidence type="ECO:0000256" key="2">
    <source>
        <dbReference type="ARBA" id="ARBA00023180"/>
    </source>
</evidence>
<organism evidence="4 5">
    <name type="scientific">Asparagus officinalis</name>
    <name type="common">Garden asparagus</name>
    <dbReference type="NCBI Taxonomy" id="4686"/>
    <lineage>
        <taxon>Eukaryota</taxon>
        <taxon>Viridiplantae</taxon>
        <taxon>Streptophyta</taxon>
        <taxon>Embryophyta</taxon>
        <taxon>Tracheophyta</taxon>
        <taxon>Spermatophyta</taxon>
        <taxon>Magnoliopsida</taxon>
        <taxon>Liliopsida</taxon>
        <taxon>Asparagales</taxon>
        <taxon>Asparagaceae</taxon>
        <taxon>Asparagoideae</taxon>
        <taxon>Asparagus</taxon>
    </lineage>
</organism>
<dbReference type="Proteomes" id="UP000243459">
    <property type="component" value="Chromosome 5"/>
</dbReference>
<dbReference type="PANTHER" id="PTHR22835:SF536">
    <property type="entry name" value="OS05G0401000 PROTEIN"/>
    <property type="match status" value="1"/>
</dbReference>
<dbReference type="Pfam" id="PF00657">
    <property type="entry name" value="Lipase_GDSL"/>
    <property type="match status" value="1"/>
</dbReference>
<proteinExistence type="inferred from homology"/>
<dbReference type="PANTHER" id="PTHR22835">
    <property type="entry name" value="ZINC FINGER FYVE DOMAIN CONTAINING PROTEIN"/>
    <property type="match status" value="1"/>
</dbReference>